<dbReference type="RefSeq" id="WP_186874865.1">
    <property type="nucleotide sequence ID" value="NZ_JACOPF010000001.1"/>
</dbReference>
<dbReference type="EMBL" id="JACOPF010000001">
    <property type="protein sequence ID" value="MBC5688237.1"/>
    <property type="molecule type" value="Genomic_DNA"/>
</dbReference>
<dbReference type="Pfam" id="PF20195">
    <property type="entry name" value="DUF6558"/>
    <property type="match status" value="1"/>
</dbReference>
<evidence type="ECO:0000313" key="3">
    <source>
        <dbReference type="Proteomes" id="UP000652477"/>
    </source>
</evidence>
<reference evidence="2" key="1">
    <citation type="submission" date="2020-08" db="EMBL/GenBank/DDBJ databases">
        <title>Genome public.</title>
        <authorList>
            <person name="Liu C."/>
            <person name="Sun Q."/>
        </authorList>
    </citation>
    <scope>NUCLEOTIDE SEQUENCE</scope>
    <source>
        <strain evidence="2">NSJ-55</strain>
    </source>
</reference>
<protein>
    <recommendedName>
        <fullName evidence="1">DUF6558 domain-containing protein</fullName>
    </recommendedName>
</protein>
<evidence type="ECO:0000259" key="1">
    <source>
        <dbReference type="Pfam" id="PF20195"/>
    </source>
</evidence>
<accession>A0A923LGC9</accession>
<organism evidence="2 3">
    <name type="scientific">Mediterraneibacter hominis</name>
    <dbReference type="NCBI Taxonomy" id="2763054"/>
    <lineage>
        <taxon>Bacteria</taxon>
        <taxon>Bacillati</taxon>
        <taxon>Bacillota</taxon>
        <taxon>Clostridia</taxon>
        <taxon>Lachnospirales</taxon>
        <taxon>Lachnospiraceae</taxon>
        <taxon>Mediterraneibacter</taxon>
    </lineage>
</organism>
<sequence>MILVCKDFNYDNKSLINQKYMSVNFEDDTSLPSSISRTMETSDMNKYRPEENGFGITYSEVLEFEVHIVKNFDEFTSQSEMEFSNTEYEKLVSWLTSPQTNQWMEVTKESGEKTKVKGYFSSVEPYDNWGICYGAKCTFTCNSPFSYTSKEIEQTISGVTNFLVNNESSELYDYVYPTLLIEPTKNEEIYIHNLSDSIILENSTITLSEDTSSNITALQQKISSYAALNNLTVEYVIDDTTQDLKLICDNTGLLFYMTDSYGIKNKYVAYYLKADGQYFICQSGFFYCKLSQALKVKINCKNLGMYDSLGRPVLFDTMGIQDEDEIYWLRLIHGNNSFRVMGNCKITISYLEAHKGGLIS</sequence>
<dbReference type="Proteomes" id="UP000652477">
    <property type="component" value="Unassembled WGS sequence"/>
</dbReference>
<proteinExistence type="predicted"/>
<evidence type="ECO:0000313" key="2">
    <source>
        <dbReference type="EMBL" id="MBC5688237.1"/>
    </source>
</evidence>
<dbReference type="AlphaFoldDB" id="A0A923LGC9"/>
<gene>
    <name evidence="2" type="ORF">H8S37_04745</name>
</gene>
<comment type="caution">
    <text evidence="2">The sequence shown here is derived from an EMBL/GenBank/DDBJ whole genome shotgun (WGS) entry which is preliminary data.</text>
</comment>
<dbReference type="InterPro" id="IPR046688">
    <property type="entry name" value="DUF6558_N"/>
</dbReference>
<feature type="domain" description="DUF6558" evidence="1">
    <location>
        <begin position="3"/>
        <end position="143"/>
    </location>
</feature>
<keyword evidence="3" id="KW-1185">Reference proteome</keyword>
<name>A0A923LGC9_9FIRM</name>